<protein>
    <submittedName>
        <fullName evidence="3">Uncharacterized protein</fullName>
    </submittedName>
</protein>
<evidence type="ECO:0000256" key="2">
    <source>
        <dbReference type="SAM" id="SignalP"/>
    </source>
</evidence>
<evidence type="ECO:0000313" key="4">
    <source>
        <dbReference type="Proteomes" id="UP001634394"/>
    </source>
</evidence>
<keyword evidence="2" id="KW-0732">Signal</keyword>
<dbReference type="EMBL" id="JBJQND010000013">
    <property type="protein sequence ID" value="KAL3858321.1"/>
    <property type="molecule type" value="Genomic_DNA"/>
</dbReference>
<reference evidence="3 4" key="1">
    <citation type="submission" date="2024-11" db="EMBL/GenBank/DDBJ databases">
        <title>Chromosome-level genome assembly of the freshwater bivalve Anodonta woodiana.</title>
        <authorList>
            <person name="Chen X."/>
        </authorList>
    </citation>
    <scope>NUCLEOTIDE SEQUENCE [LARGE SCALE GENOMIC DNA]</scope>
    <source>
        <strain evidence="3">MN2024</strain>
        <tissue evidence="3">Gills</tissue>
    </source>
</reference>
<comment type="caution">
    <text evidence="3">The sequence shown here is derived from an EMBL/GenBank/DDBJ whole genome shotgun (WGS) entry which is preliminary data.</text>
</comment>
<sequence length="51" mass="5884">MAGRLKFLYICIYIVLLVLPLECSTDEKNNANNDIKESLQNLLKAEKERSQ</sequence>
<proteinExistence type="predicted"/>
<organism evidence="3 4">
    <name type="scientific">Sinanodonta woodiana</name>
    <name type="common">Chinese pond mussel</name>
    <name type="synonym">Anodonta woodiana</name>
    <dbReference type="NCBI Taxonomy" id="1069815"/>
    <lineage>
        <taxon>Eukaryota</taxon>
        <taxon>Metazoa</taxon>
        <taxon>Spiralia</taxon>
        <taxon>Lophotrochozoa</taxon>
        <taxon>Mollusca</taxon>
        <taxon>Bivalvia</taxon>
        <taxon>Autobranchia</taxon>
        <taxon>Heteroconchia</taxon>
        <taxon>Palaeoheterodonta</taxon>
        <taxon>Unionida</taxon>
        <taxon>Unionoidea</taxon>
        <taxon>Unionidae</taxon>
        <taxon>Unioninae</taxon>
        <taxon>Sinanodonta</taxon>
    </lineage>
</organism>
<gene>
    <name evidence="3" type="ORF">ACJMK2_012915</name>
</gene>
<name>A0ABD3V9R1_SINWO</name>
<dbReference type="Proteomes" id="UP001634394">
    <property type="component" value="Unassembled WGS sequence"/>
</dbReference>
<evidence type="ECO:0000256" key="1">
    <source>
        <dbReference type="SAM" id="Coils"/>
    </source>
</evidence>
<keyword evidence="1" id="KW-0175">Coiled coil</keyword>
<accession>A0ABD3V9R1</accession>
<keyword evidence="4" id="KW-1185">Reference proteome</keyword>
<feature type="chain" id="PRO_5044871500" evidence="2">
    <location>
        <begin position="24"/>
        <end position="51"/>
    </location>
</feature>
<feature type="coiled-coil region" evidence="1">
    <location>
        <begin position="21"/>
        <end position="48"/>
    </location>
</feature>
<feature type="signal peptide" evidence="2">
    <location>
        <begin position="1"/>
        <end position="23"/>
    </location>
</feature>
<dbReference type="AlphaFoldDB" id="A0ABD3V9R1"/>
<evidence type="ECO:0000313" key="3">
    <source>
        <dbReference type="EMBL" id="KAL3858321.1"/>
    </source>
</evidence>
<feature type="non-terminal residue" evidence="3">
    <location>
        <position position="51"/>
    </location>
</feature>